<proteinExistence type="predicted"/>
<protein>
    <submittedName>
        <fullName evidence="2">Uncharacterized protein</fullName>
    </submittedName>
</protein>
<accession>A0A4Z2JEH2</accession>
<name>A0A4Z2JEH2_9TELE</name>
<organism evidence="2 3">
    <name type="scientific">Liparis tanakae</name>
    <name type="common">Tanaka's snailfish</name>
    <dbReference type="NCBI Taxonomy" id="230148"/>
    <lineage>
        <taxon>Eukaryota</taxon>
        <taxon>Metazoa</taxon>
        <taxon>Chordata</taxon>
        <taxon>Craniata</taxon>
        <taxon>Vertebrata</taxon>
        <taxon>Euteleostomi</taxon>
        <taxon>Actinopterygii</taxon>
        <taxon>Neopterygii</taxon>
        <taxon>Teleostei</taxon>
        <taxon>Neoteleostei</taxon>
        <taxon>Acanthomorphata</taxon>
        <taxon>Eupercaria</taxon>
        <taxon>Perciformes</taxon>
        <taxon>Cottioidei</taxon>
        <taxon>Cottales</taxon>
        <taxon>Liparidae</taxon>
        <taxon>Liparis</taxon>
    </lineage>
</organism>
<evidence type="ECO:0000313" key="2">
    <source>
        <dbReference type="EMBL" id="TNN88401.1"/>
    </source>
</evidence>
<comment type="caution">
    <text evidence="2">The sequence shown here is derived from an EMBL/GenBank/DDBJ whole genome shotgun (WGS) entry which is preliminary data.</text>
</comment>
<keyword evidence="3" id="KW-1185">Reference proteome</keyword>
<keyword evidence="1" id="KW-1133">Transmembrane helix</keyword>
<reference evidence="2 3" key="1">
    <citation type="submission" date="2019-03" db="EMBL/GenBank/DDBJ databases">
        <title>First draft genome of Liparis tanakae, snailfish: a comprehensive survey of snailfish specific genes.</title>
        <authorList>
            <person name="Kim W."/>
            <person name="Song I."/>
            <person name="Jeong J.-H."/>
            <person name="Kim D."/>
            <person name="Kim S."/>
            <person name="Ryu S."/>
            <person name="Song J.Y."/>
            <person name="Lee S.K."/>
        </authorList>
    </citation>
    <scope>NUCLEOTIDE SEQUENCE [LARGE SCALE GENOMIC DNA]</scope>
    <source>
        <tissue evidence="2">Muscle</tissue>
    </source>
</reference>
<sequence length="134" mass="15464">MRAASAPSARLAKLQHRVWRTRRAAEVYERGVAQAARSPLRTSELPPSFFWEISSEVVANKTLCFPFRNESSLKPALYNPVFVELLMFWFLLVLLLLFNVWRLWVLLVQTGAPVLLFRGNLLFHHQQPLDVCGE</sequence>
<feature type="transmembrane region" description="Helical" evidence="1">
    <location>
        <begin position="77"/>
        <end position="98"/>
    </location>
</feature>
<evidence type="ECO:0000313" key="3">
    <source>
        <dbReference type="Proteomes" id="UP000314294"/>
    </source>
</evidence>
<gene>
    <name evidence="2" type="ORF">EYF80_001183</name>
</gene>
<evidence type="ECO:0000256" key="1">
    <source>
        <dbReference type="SAM" id="Phobius"/>
    </source>
</evidence>
<dbReference type="Proteomes" id="UP000314294">
    <property type="component" value="Unassembled WGS sequence"/>
</dbReference>
<dbReference type="EMBL" id="SRLO01000005">
    <property type="protein sequence ID" value="TNN88401.1"/>
    <property type="molecule type" value="Genomic_DNA"/>
</dbReference>
<keyword evidence="1" id="KW-0812">Transmembrane</keyword>
<dbReference type="AlphaFoldDB" id="A0A4Z2JEH2"/>
<keyword evidence="1" id="KW-0472">Membrane</keyword>